<keyword evidence="4" id="KW-1185">Reference proteome</keyword>
<dbReference type="SMART" id="SM00320">
    <property type="entry name" value="WD40"/>
    <property type="match status" value="3"/>
</dbReference>
<evidence type="ECO:0000313" key="3">
    <source>
        <dbReference type="EMBL" id="EPS94189.1"/>
    </source>
</evidence>
<dbReference type="SUPFAM" id="SSF50978">
    <property type="entry name" value="WD40 repeat-like"/>
    <property type="match status" value="1"/>
</dbReference>
<dbReference type="Gene3D" id="2.130.10.10">
    <property type="entry name" value="YVTN repeat-like/Quinoprotein amine dehydrogenase"/>
    <property type="match status" value="1"/>
</dbReference>
<organism evidence="3 4">
    <name type="scientific">Fomitopsis schrenkii</name>
    <name type="common">Brown rot fungus</name>
    <dbReference type="NCBI Taxonomy" id="2126942"/>
    <lineage>
        <taxon>Eukaryota</taxon>
        <taxon>Fungi</taxon>
        <taxon>Dikarya</taxon>
        <taxon>Basidiomycota</taxon>
        <taxon>Agaricomycotina</taxon>
        <taxon>Agaricomycetes</taxon>
        <taxon>Polyporales</taxon>
        <taxon>Fomitopsis</taxon>
    </lineage>
</organism>
<dbReference type="InParanoid" id="S8F5P0"/>
<evidence type="ECO:0000256" key="1">
    <source>
        <dbReference type="PROSITE-ProRule" id="PRU00221"/>
    </source>
</evidence>
<dbReference type="AlphaFoldDB" id="S8F5P0"/>
<dbReference type="EMBL" id="KE504242">
    <property type="protein sequence ID" value="EPS94189.1"/>
    <property type="molecule type" value="Genomic_DNA"/>
</dbReference>
<dbReference type="Proteomes" id="UP000015241">
    <property type="component" value="Unassembled WGS sequence"/>
</dbReference>
<dbReference type="PROSITE" id="PS50294">
    <property type="entry name" value="WD_REPEATS_REGION"/>
    <property type="match status" value="1"/>
</dbReference>
<dbReference type="PANTHER" id="PTHR19879">
    <property type="entry name" value="TRANSCRIPTION INITIATION FACTOR TFIID"/>
    <property type="match status" value="1"/>
</dbReference>
<dbReference type="eggNOG" id="ENOG502STBQ">
    <property type="taxonomic scope" value="Eukaryota"/>
</dbReference>
<reference evidence="3 4" key="1">
    <citation type="journal article" date="2012" name="Science">
        <title>The Paleozoic origin of enzymatic lignin decomposition reconstructed from 31 fungal genomes.</title>
        <authorList>
            <person name="Floudas D."/>
            <person name="Binder M."/>
            <person name="Riley R."/>
            <person name="Barry K."/>
            <person name="Blanchette R.A."/>
            <person name="Henrissat B."/>
            <person name="Martinez A.T."/>
            <person name="Otillar R."/>
            <person name="Spatafora J.W."/>
            <person name="Yadav J.S."/>
            <person name="Aerts A."/>
            <person name="Benoit I."/>
            <person name="Boyd A."/>
            <person name="Carlson A."/>
            <person name="Copeland A."/>
            <person name="Coutinho P.M."/>
            <person name="de Vries R.P."/>
            <person name="Ferreira P."/>
            <person name="Findley K."/>
            <person name="Foster B."/>
            <person name="Gaskell J."/>
            <person name="Glotzer D."/>
            <person name="Gorecki P."/>
            <person name="Heitman J."/>
            <person name="Hesse C."/>
            <person name="Hori C."/>
            <person name="Igarashi K."/>
            <person name="Jurgens J.A."/>
            <person name="Kallen N."/>
            <person name="Kersten P."/>
            <person name="Kohler A."/>
            <person name="Kuees U."/>
            <person name="Kumar T.K.A."/>
            <person name="Kuo A."/>
            <person name="LaButti K."/>
            <person name="Larrondo L.F."/>
            <person name="Lindquist E."/>
            <person name="Ling A."/>
            <person name="Lombard V."/>
            <person name="Lucas S."/>
            <person name="Lundell T."/>
            <person name="Martin R."/>
            <person name="McLaughlin D.J."/>
            <person name="Morgenstern I."/>
            <person name="Morin E."/>
            <person name="Murat C."/>
            <person name="Nagy L.G."/>
            <person name="Nolan M."/>
            <person name="Ohm R.A."/>
            <person name="Patyshakuliyeva A."/>
            <person name="Rokas A."/>
            <person name="Ruiz-Duenas F.J."/>
            <person name="Sabat G."/>
            <person name="Salamov A."/>
            <person name="Samejima M."/>
            <person name="Schmutz J."/>
            <person name="Slot J.C."/>
            <person name="St John F."/>
            <person name="Stenlid J."/>
            <person name="Sun H."/>
            <person name="Sun S."/>
            <person name="Syed K."/>
            <person name="Tsang A."/>
            <person name="Wiebenga A."/>
            <person name="Young D."/>
            <person name="Pisabarro A."/>
            <person name="Eastwood D.C."/>
            <person name="Martin F."/>
            <person name="Cullen D."/>
            <person name="Grigoriev I.V."/>
            <person name="Hibbett D.S."/>
        </authorList>
    </citation>
    <scope>NUCLEOTIDE SEQUENCE</scope>
    <source>
        <strain evidence="4">FP-58527</strain>
    </source>
</reference>
<feature type="repeat" description="WD" evidence="1">
    <location>
        <begin position="13"/>
        <end position="54"/>
    </location>
</feature>
<evidence type="ECO:0000256" key="2">
    <source>
        <dbReference type="SAM" id="Phobius"/>
    </source>
</evidence>
<dbReference type="InterPro" id="IPR036322">
    <property type="entry name" value="WD40_repeat_dom_sf"/>
</dbReference>
<dbReference type="HOGENOM" id="CLU_049342_0_0_1"/>
<dbReference type="PANTHER" id="PTHR19879:SF9">
    <property type="entry name" value="TRANSCRIPTION INITIATION FACTOR TFIID SUBUNIT 5"/>
    <property type="match status" value="1"/>
</dbReference>
<sequence length="449" mass="49290">MSATAYVPVHTFKGGHSGNVNALAFAPSGRYLASGSDDQQVIIWAMSSGTQLYRIGFESAVDALLWHPRWQDTLIVACENGSLAQLCGLTLSGYERHDIFLGVQSHIYCIDFHPTTCFLAAGVGPAVLVTRETGQNKYTGASMRLPAPDDARTTDDPRHRAVALKFDRSGRRLIVTYLLHGVVCWNLTDRSSVWRIAPTTLHRAIGHSAISPDFRHVILHAFDDGLHSYNIGGGLDHLKHWRTYKLDSAPRFRLALQVSFVQEGRAIVAGTTTGQVYDVVVAVTGMQSGDFSYIATGTAKKGAETYIKIWKANIPGLPSSPTLPVHETIADAVMTHWNGWLPFSPDDAKRMFLDAVCTIALLLGLWGLFQLYYITPWRHIAKILIIAVGGMIEWAGKGCMQVGRIVSDTIQLGANLISWGYATFTAWIIAKILTALGLPLDVYERIPTE</sequence>
<dbReference type="STRING" id="743788.S8F5P0"/>
<accession>S8F5P0</accession>
<dbReference type="OrthoDB" id="3238562at2759"/>
<evidence type="ECO:0000313" key="4">
    <source>
        <dbReference type="Proteomes" id="UP000015241"/>
    </source>
</evidence>
<dbReference type="PROSITE" id="PS50082">
    <property type="entry name" value="WD_REPEATS_2"/>
    <property type="match status" value="1"/>
</dbReference>
<keyword evidence="1" id="KW-0853">WD repeat</keyword>
<name>S8F5P0_FOMSC</name>
<keyword evidence="2" id="KW-0812">Transmembrane</keyword>
<dbReference type="Pfam" id="PF00400">
    <property type="entry name" value="WD40"/>
    <property type="match status" value="1"/>
</dbReference>
<keyword evidence="2" id="KW-1133">Transmembrane helix</keyword>
<protein>
    <submittedName>
        <fullName evidence="3">Uncharacterized protein</fullName>
    </submittedName>
</protein>
<feature type="transmembrane region" description="Helical" evidence="2">
    <location>
        <begin position="416"/>
        <end position="438"/>
    </location>
</feature>
<feature type="transmembrane region" description="Helical" evidence="2">
    <location>
        <begin position="351"/>
        <end position="373"/>
    </location>
</feature>
<keyword evidence="2" id="KW-0472">Membrane</keyword>
<proteinExistence type="predicted"/>
<gene>
    <name evidence="3" type="ORF">FOMPIDRAFT_1055329</name>
</gene>
<dbReference type="InterPro" id="IPR015943">
    <property type="entry name" value="WD40/YVTN_repeat-like_dom_sf"/>
</dbReference>
<dbReference type="InterPro" id="IPR001680">
    <property type="entry name" value="WD40_rpt"/>
</dbReference>